<feature type="region of interest" description="Disordered" evidence="1">
    <location>
        <begin position="1"/>
        <end position="22"/>
    </location>
</feature>
<sequence>MTMQAMEDDDCSVYETQRTPESTEKATIEAGSIAFSPSTDAGNQLMTIDRIEDVETLLVVYDALILNMDVIAGDILGQYEEDVACGYSATLSYDAVLLTFDLMYEHEFQLVQKTILGHFHLTRAALDNARLRLHMRELRGSGEGQELSDEDVEEIEKRIRTLGEIRRRVTGSCEPFQLDSKRECRLSFDLTVSLQALCARWMLEHSGPGTIDFMDKLDPYQQAQDAQAECEILSRAGFEVSSELQARVDEDALVRGKEAWDYFDAFLQRLVDENDVHAYELRIAMAVHGSGEAFDSAVALELQFQ</sequence>
<keyword evidence="3" id="KW-1185">Reference proteome</keyword>
<accession>A0A8K1CAR2</accession>
<name>A0A8K1CAR2_PYTOL</name>
<protein>
    <submittedName>
        <fullName evidence="2">Uncharacterized protein</fullName>
    </submittedName>
</protein>
<evidence type="ECO:0000256" key="1">
    <source>
        <dbReference type="SAM" id="MobiDB-lite"/>
    </source>
</evidence>
<reference evidence="2" key="1">
    <citation type="submission" date="2019-03" db="EMBL/GenBank/DDBJ databases">
        <title>Long read genome sequence of the mycoparasitic Pythium oligandrum ATCC 38472 isolated from sugarbeet rhizosphere.</title>
        <authorList>
            <person name="Gaulin E."/>
        </authorList>
    </citation>
    <scope>NUCLEOTIDE SEQUENCE</scope>
    <source>
        <strain evidence="2">ATCC 38472_TT</strain>
    </source>
</reference>
<comment type="caution">
    <text evidence="2">The sequence shown here is derived from an EMBL/GenBank/DDBJ whole genome shotgun (WGS) entry which is preliminary data.</text>
</comment>
<evidence type="ECO:0000313" key="2">
    <source>
        <dbReference type="EMBL" id="TMW59599.1"/>
    </source>
</evidence>
<dbReference type="Proteomes" id="UP000794436">
    <property type="component" value="Unassembled WGS sequence"/>
</dbReference>
<organism evidence="2 3">
    <name type="scientific">Pythium oligandrum</name>
    <name type="common">Mycoparasitic fungus</name>
    <dbReference type="NCBI Taxonomy" id="41045"/>
    <lineage>
        <taxon>Eukaryota</taxon>
        <taxon>Sar</taxon>
        <taxon>Stramenopiles</taxon>
        <taxon>Oomycota</taxon>
        <taxon>Peronosporomycetes</taxon>
        <taxon>Pythiales</taxon>
        <taxon>Pythiaceae</taxon>
        <taxon>Pythium</taxon>
    </lineage>
</organism>
<proteinExistence type="predicted"/>
<evidence type="ECO:0000313" key="3">
    <source>
        <dbReference type="Proteomes" id="UP000794436"/>
    </source>
</evidence>
<gene>
    <name evidence="2" type="ORF">Poli38472_004668</name>
</gene>
<dbReference type="EMBL" id="SPLM01000109">
    <property type="protein sequence ID" value="TMW59599.1"/>
    <property type="molecule type" value="Genomic_DNA"/>
</dbReference>
<dbReference type="AlphaFoldDB" id="A0A8K1CAR2"/>
<feature type="compositionally biased region" description="Acidic residues" evidence="1">
    <location>
        <begin position="1"/>
        <end position="12"/>
    </location>
</feature>